<keyword evidence="3" id="KW-1185">Reference proteome</keyword>
<dbReference type="RefSeq" id="WP_057845401.1">
    <property type="nucleotide sequence ID" value="NZ_LLYA01000167.1"/>
</dbReference>
<sequence length="293" mass="30232">MTTEPTVAEKALAAQGATVENLDEGALDNKGAPKAPAAPANAPPEKKGDDEENSVVIVDPAKAAEEKAAAEKAAAEKAAADKEAAGPLKDYTSFPESPAANAAIELLKEAGVGPNAANEFFAKALKSGDLNDVDVAGLEAKLGKAKATLVMAGVTAHYEGLAAKVTETVTQVHGIFGGKENWDTVKTWAQKTEKADPAFKAKVDEIRSMLNEGGIRADLGAKELLRLYNSAPDQKGLGTNKLAVGDSTGTVIGTALSRAQYLAELKTAHARNAKPAEIKALDARRLAGKKAGI</sequence>
<accession>A0A0R3MPM4</accession>
<proteinExistence type="predicted"/>
<name>A0A0R3MPM4_9BRAD</name>
<dbReference type="Proteomes" id="UP000052023">
    <property type="component" value="Unassembled WGS sequence"/>
</dbReference>
<evidence type="ECO:0008006" key="4">
    <source>
        <dbReference type="Google" id="ProtNLM"/>
    </source>
</evidence>
<reference evidence="2 3" key="1">
    <citation type="submission" date="2014-03" db="EMBL/GenBank/DDBJ databases">
        <title>Bradyrhizobium valentinum sp. nov., isolated from effective nodules of Lupinus mariae-josephae, a lupine endemic of basic-lime soils in Eastern Spain.</title>
        <authorList>
            <person name="Duran D."/>
            <person name="Rey L."/>
            <person name="Navarro A."/>
            <person name="Busquets A."/>
            <person name="Imperial J."/>
            <person name="Ruiz-Argueso T."/>
        </authorList>
    </citation>
    <scope>NUCLEOTIDE SEQUENCE [LARGE SCALE GENOMIC DNA]</scope>
    <source>
        <strain evidence="2 3">Ro19</strain>
    </source>
</reference>
<evidence type="ECO:0000313" key="2">
    <source>
        <dbReference type="EMBL" id="KRR22164.1"/>
    </source>
</evidence>
<evidence type="ECO:0000313" key="3">
    <source>
        <dbReference type="Proteomes" id="UP000052023"/>
    </source>
</evidence>
<feature type="compositionally biased region" description="Low complexity" evidence="1">
    <location>
        <begin position="29"/>
        <end position="40"/>
    </location>
</feature>
<gene>
    <name evidence="2" type="ORF">CQ13_29995</name>
</gene>
<dbReference type="OrthoDB" id="9962596at2"/>
<organism evidence="2 3">
    <name type="scientific">Bradyrhizobium retamae</name>
    <dbReference type="NCBI Taxonomy" id="1300035"/>
    <lineage>
        <taxon>Bacteria</taxon>
        <taxon>Pseudomonadati</taxon>
        <taxon>Pseudomonadota</taxon>
        <taxon>Alphaproteobacteria</taxon>
        <taxon>Hyphomicrobiales</taxon>
        <taxon>Nitrobacteraceae</taxon>
        <taxon>Bradyrhizobium</taxon>
    </lineage>
</organism>
<dbReference type="AlphaFoldDB" id="A0A0R3MPM4"/>
<protein>
    <recommendedName>
        <fullName evidence="4">Scaffolding protein</fullName>
    </recommendedName>
</protein>
<feature type="region of interest" description="Disordered" evidence="1">
    <location>
        <begin position="1"/>
        <end position="92"/>
    </location>
</feature>
<dbReference type="EMBL" id="LLYA01000167">
    <property type="protein sequence ID" value="KRR22164.1"/>
    <property type="molecule type" value="Genomic_DNA"/>
</dbReference>
<feature type="compositionally biased region" description="Basic and acidic residues" evidence="1">
    <location>
        <begin position="62"/>
        <end position="84"/>
    </location>
</feature>
<comment type="caution">
    <text evidence="2">The sequence shown here is derived from an EMBL/GenBank/DDBJ whole genome shotgun (WGS) entry which is preliminary data.</text>
</comment>
<evidence type="ECO:0000256" key="1">
    <source>
        <dbReference type="SAM" id="MobiDB-lite"/>
    </source>
</evidence>